<organism evidence="7 8">
    <name type="scientific">Phytophthora sojae (strain P6497)</name>
    <name type="common">Soybean stem and root rot agent</name>
    <name type="synonym">Phytophthora megasperma f. sp. glycines</name>
    <dbReference type="NCBI Taxonomy" id="1094619"/>
    <lineage>
        <taxon>Eukaryota</taxon>
        <taxon>Sar</taxon>
        <taxon>Stramenopiles</taxon>
        <taxon>Oomycota</taxon>
        <taxon>Peronosporomycetes</taxon>
        <taxon>Peronosporales</taxon>
        <taxon>Peronosporaceae</taxon>
        <taxon>Phytophthora</taxon>
    </lineage>
</organism>
<evidence type="ECO:0000313" key="7">
    <source>
        <dbReference type="EMBL" id="EGZ18789.1"/>
    </source>
</evidence>
<comment type="similarity">
    <text evidence="2 5">Belongs to the RxLR effector family.</text>
</comment>
<keyword evidence="4 5" id="KW-0732">Signal</keyword>
<dbReference type="GO" id="GO:0005576">
    <property type="term" value="C:extracellular region"/>
    <property type="evidence" value="ECO:0007669"/>
    <property type="project" value="UniProtKB-SubCell"/>
</dbReference>
<comment type="subcellular location">
    <subcellularLocation>
        <location evidence="1 5">Secreted</location>
    </subcellularLocation>
</comment>
<name>G4ZIY4_PHYSP</name>
<dbReference type="PROSITE" id="PS51257">
    <property type="entry name" value="PROKAR_LIPOPROTEIN"/>
    <property type="match status" value="1"/>
</dbReference>
<keyword evidence="8" id="KW-1185">Reference proteome</keyword>
<evidence type="ECO:0000256" key="6">
    <source>
        <dbReference type="SAM" id="MobiDB-lite"/>
    </source>
</evidence>
<dbReference type="InParanoid" id="G4ZIY4"/>
<protein>
    <recommendedName>
        <fullName evidence="5">RxLR effector protein</fullName>
    </recommendedName>
</protein>
<evidence type="ECO:0000256" key="5">
    <source>
        <dbReference type="RuleBase" id="RU367124"/>
    </source>
</evidence>
<reference evidence="7 8" key="1">
    <citation type="journal article" date="2006" name="Science">
        <title>Phytophthora genome sequences uncover evolutionary origins and mechanisms of pathogenesis.</title>
        <authorList>
            <person name="Tyler B.M."/>
            <person name="Tripathy S."/>
            <person name="Zhang X."/>
            <person name="Dehal P."/>
            <person name="Jiang R.H."/>
            <person name="Aerts A."/>
            <person name="Arredondo F.D."/>
            <person name="Baxter L."/>
            <person name="Bensasson D."/>
            <person name="Beynon J.L."/>
            <person name="Chapman J."/>
            <person name="Damasceno C.M."/>
            <person name="Dorrance A.E."/>
            <person name="Dou D."/>
            <person name="Dickerman A.W."/>
            <person name="Dubchak I.L."/>
            <person name="Garbelotto M."/>
            <person name="Gijzen M."/>
            <person name="Gordon S.G."/>
            <person name="Govers F."/>
            <person name="Grunwald N.J."/>
            <person name="Huang W."/>
            <person name="Ivors K.L."/>
            <person name="Jones R.W."/>
            <person name="Kamoun S."/>
            <person name="Krampis K."/>
            <person name="Lamour K.H."/>
            <person name="Lee M.K."/>
            <person name="McDonald W.H."/>
            <person name="Medina M."/>
            <person name="Meijer H.J."/>
            <person name="Nordberg E.K."/>
            <person name="Maclean D.J."/>
            <person name="Ospina-Giraldo M.D."/>
            <person name="Morris P.F."/>
            <person name="Phuntumart V."/>
            <person name="Putnam N.H."/>
            <person name="Rash S."/>
            <person name="Rose J.K."/>
            <person name="Sakihama Y."/>
            <person name="Salamov A.A."/>
            <person name="Savidor A."/>
            <person name="Scheuring C.F."/>
            <person name="Smith B.M."/>
            <person name="Sobral B.W."/>
            <person name="Terry A."/>
            <person name="Torto-Alalibo T.A."/>
            <person name="Win J."/>
            <person name="Xu Z."/>
            <person name="Zhang H."/>
            <person name="Grigoriev I.V."/>
            <person name="Rokhsar D.S."/>
            <person name="Boore J.L."/>
        </authorList>
    </citation>
    <scope>NUCLEOTIDE SEQUENCE [LARGE SCALE GENOMIC DNA]</scope>
    <source>
        <strain evidence="7 8">P6497</strain>
    </source>
</reference>
<dbReference type="Proteomes" id="UP000002640">
    <property type="component" value="Unassembled WGS sequence"/>
</dbReference>
<feature type="region of interest" description="Disordered" evidence="6">
    <location>
        <begin position="61"/>
        <end position="92"/>
    </location>
</feature>
<evidence type="ECO:0000256" key="4">
    <source>
        <dbReference type="ARBA" id="ARBA00022729"/>
    </source>
</evidence>
<sequence length="185" mass="20571">MGCLKFKRSSPTTRIGYVLLIAAATLAASCNGLAAEPSTSTQLASSDLTQATGVGKRFLRSYKADEKEEEDEEDGQEDESEEEEYSEEREASGWTRRRLMTCFTCPLDDAVYKTTLKSALAGDETMQAKLFDMWVKAPKKERQAEINKIVFSREGVDGNKAFFEAWNKFEGAGRVGHAVRYTGPK</sequence>
<proteinExistence type="inferred from homology"/>
<feature type="signal peptide" evidence="5">
    <location>
        <begin position="1"/>
        <end position="27"/>
    </location>
</feature>
<evidence type="ECO:0000313" key="8">
    <source>
        <dbReference type="Proteomes" id="UP000002640"/>
    </source>
</evidence>
<evidence type="ECO:0000256" key="1">
    <source>
        <dbReference type="ARBA" id="ARBA00004613"/>
    </source>
</evidence>
<feature type="compositionally biased region" description="Acidic residues" evidence="6">
    <location>
        <begin position="67"/>
        <end position="87"/>
    </location>
</feature>
<feature type="chain" id="PRO_5028518801" description="RxLR effector protein" evidence="5">
    <location>
        <begin position="28"/>
        <end position="185"/>
    </location>
</feature>
<dbReference type="GeneID" id="20641986"/>
<dbReference type="KEGG" id="psoj:PHYSODRAFT_301303"/>
<evidence type="ECO:0000256" key="2">
    <source>
        <dbReference type="ARBA" id="ARBA00010400"/>
    </source>
</evidence>
<gene>
    <name evidence="7" type="ORF">PHYSODRAFT_301303</name>
</gene>
<accession>G4ZIY4</accession>
<dbReference type="OMA" id="FEAWNKF"/>
<dbReference type="EMBL" id="JH159154">
    <property type="protein sequence ID" value="EGZ18789.1"/>
    <property type="molecule type" value="Genomic_DNA"/>
</dbReference>
<dbReference type="InterPro" id="IPR031825">
    <property type="entry name" value="RXLR"/>
</dbReference>
<comment type="domain">
    <text evidence="5">The RxLR-dEER motif acts to carry the protein into the host cell cytoplasm through binding to cell surface phosphatidylinositol-3-phosphate.</text>
</comment>
<keyword evidence="3 5" id="KW-0964">Secreted</keyword>
<dbReference type="RefSeq" id="XP_009527847.1">
    <property type="nucleotide sequence ID" value="XM_009529552.1"/>
</dbReference>
<dbReference type="Pfam" id="PF16810">
    <property type="entry name" value="RXLR"/>
    <property type="match status" value="1"/>
</dbReference>
<dbReference type="AlphaFoldDB" id="G4ZIY4"/>
<comment type="function">
    <text evidence="5">Effector that suppresses plant defense responses during pathogen infection.</text>
</comment>
<evidence type="ECO:0000256" key="3">
    <source>
        <dbReference type="ARBA" id="ARBA00022525"/>
    </source>
</evidence>